<keyword evidence="2" id="KW-1185">Reference proteome</keyword>
<dbReference type="Proteomes" id="UP000319728">
    <property type="component" value="Unassembled WGS sequence"/>
</dbReference>
<dbReference type="RefSeq" id="WP_145820698.1">
    <property type="nucleotide sequence ID" value="NZ_AP023438.1"/>
</dbReference>
<organism evidence="1 2">
    <name type="scientific">Micromonospora sagamiensis</name>
    <dbReference type="NCBI Taxonomy" id="47875"/>
    <lineage>
        <taxon>Bacteria</taxon>
        <taxon>Bacillati</taxon>
        <taxon>Actinomycetota</taxon>
        <taxon>Actinomycetes</taxon>
        <taxon>Micromonosporales</taxon>
        <taxon>Micromonosporaceae</taxon>
        <taxon>Micromonospora</taxon>
    </lineage>
</organism>
<comment type="caution">
    <text evidence="1">The sequence shown here is derived from an EMBL/GenBank/DDBJ whole genome shotgun (WGS) entry which is preliminary data.</text>
</comment>
<reference evidence="1 2" key="1">
    <citation type="submission" date="2019-07" db="EMBL/GenBank/DDBJ databases">
        <title>R&amp;d 2014.</title>
        <authorList>
            <person name="Klenk H.-P."/>
        </authorList>
    </citation>
    <scope>NUCLEOTIDE SEQUENCE [LARGE SCALE GENOMIC DNA]</scope>
    <source>
        <strain evidence="1 2">DSM 43912</strain>
    </source>
</reference>
<dbReference type="AlphaFoldDB" id="A0A562WN74"/>
<sequence length="398" mass="41187">MNLFTRTALARTGAVTLLTAGLVAVGAPAHAADQAELALIPVSGQLAKGVSEAKAKPFKFTVDNSRGTADARNVTVKVDFRKVNQKKVGLSVPDGCQEQGKAVYSCVLGDLTAGTSEDFGIPLFSTGKRGAAGTLVVTITSETAEADLEDNTVEVDLNVTRPGYDLVTWAQDVYADVVVDGDEETGLRPVRPGGTAPLDWAVYNGGSRRATGLFYGITLPAGVSFAELPGNCVQEDFLGFAQAFCEDPAVVLKPGEFYTATVRVTVAKEVTEPVLRIGNIFAAGLDRVVDGEPEEEPEVAGPAQRRTFSEVDEVDNSAVFDVFVDLTAPTSGPTTSPTASPSVPPVAGGGGGLPVTGVQAGLIGGVGGTVLLVGGALLVLSRRRRVVLVTPADERSTD</sequence>
<evidence type="ECO:0000313" key="1">
    <source>
        <dbReference type="EMBL" id="TWJ31729.1"/>
    </source>
</evidence>
<dbReference type="EMBL" id="VLLP01000001">
    <property type="protein sequence ID" value="TWJ31729.1"/>
    <property type="molecule type" value="Genomic_DNA"/>
</dbReference>
<name>A0A562WN74_9ACTN</name>
<dbReference type="NCBIfam" id="TIGR01167">
    <property type="entry name" value="LPXTG_anchor"/>
    <property type="match status" value="1"/>
</dbReference>
<protein>
    <submittedName>
        <fullName evidence="1">LPXTG-motif cell wall-anchored protein</fullName>
    </submittedName>
</protein>
<evidence type="ECO:0000313" key="2">
    <source>
        <dbReference type="Proteomes" id="UP000319728"/>
    </source>
</evidence>
<accession>A0A562WN74</accession>
<gene>
    <name evidence="1" type="ORF">JD81_05290</name>
</gene>
<proteinExistence type="predicted"/>
<dbReference type="OrthoDB" id="3405549at2"/>